<dbReference type="InterPro" id="IPR027417">
    <property type="entry name" value="P-loop_NTPase"/>
</dbReference>
<proteinExistence type="predicted"/>
<keyword evidence="1" id="KW-0547">Nucleotide-binding</keyword>
<dbReference type="Proteomes" id="UP000468668">
    <property type="component" value="Unassembled WGS sequence"/>
</dbReference>
<dbReference type="GO" id="GO:0005524">
    <property type="term" value="F:ATP binding"/>
    <property type="evidence" value="ECO:0007669"/>
    <property type="project" value="UniProtKB-KW"/>
</dbReference>
<organism evidence="1 2">
    <name type="scientific">Ellagibacter isourolithinifaciens</name>
    <dbReference type="NCBI Taxonomy" id="2137581"/>
    <lineage>
        <taxon>Bacteria</taxon>
        <taxon>Bacillati</taxon>
        <taxon>Actinomycetota</taxon>
        <taxon>Coriobacteriia</taxon>
        <taxon>Eggerthellales</taxon>
        <taxon>Eggerthellaceae</taxon>
        <taxon>Ellagibacter</taxon>
    </lineage>
</organism>
<name>A0A6N6NQZ7_9ACTN</name>
<comment type="caution">
    <text evidence="1">The sequence shown here is derived from an EMBL/GenBank/DDBJ whole genome shotgun (WGS) entry which is preliminary data.</text>
</comment>
<dbReference type="PANTHER" id="PTHR34301:SF8">
    <property type="entry name" value="ATPASE DOMAIN-CONTAINING PROTEIN"/>
    <property type="match status" value="1"/>
</dbReference>
<dbReference type="OrthoDB" id="2020141at2"/>
<keyword evidence="1" id="KW-0067">ATP-binding</keyword>
<reference evidence="1 2" key="1">
    <citation type="submission" date="2019-09" db="EMBL/GenBank/DDBJ databases">
        <title>Whole genome shotgun sequencing (WGS) of Ellagibacter isourolithinifaciens DSM 104140(T) and Adlercreutzia muris DSM 29508(T).</title>
        <authorList>
            <person name="Stoll D.A."/>
            <person name="Danylec N."/>
            <person name="Huch M."/>
        </authorList>
    </citation>
    <scope>NUCLEOTIDE SEQUENCE [LARGE SCALE GENOMIC DNA]</scope>
    <source>
        <strain evidence="1 2">DSM 104140</strain>
    </source>
</reference>
<evidence type="ECO:0000313" key="2">
    <source>
        <dbReference type="Proteomes" id="UP000468668"/>
    </source>
</evidence>
<dbReference type="SUPFAM" id="SSF52540">
    <property type="entry name" value="P-loop containing nucleoside triphosphate hydrolases"/>
    <property type="match status" value="1"/>
</dbReference>
<protein>
    <submittedName>
        <fullName evidence="1">ATP-binding protein</fullName>
    </submittedName>
</protein>
<sequence>MESSINPFTPSFGKVPPILAGRKILIGEFEQAFSLNPNDPNLCSLFSGPRGVGKTVLMSHLARKAEASGWISANVTARPGMLEDILERTMDAANELIERPSFKRLTSVSISSLFSASWEYRNSDSGNWRTRMSRILDVLAEYSIGLLITIDEIDPNLEELIDFSATFQHFVREDRKVALFMAGLPVNVSALLSDKSVSFLRRAAQHQLGRIEDADITDAFRETIEEAGKSIGDDALSLAAEATGGFAYMMQLVGFRTWIEAEDSSVIEVTHVERGAELARRDFVNGIIKKTLQDLSDGDIAFLEAMLPDKGHPSLMNDIAERMGKTPNYARVYRTRLVEQGLISAPRRGFVEFEMPLLREYLMEN</sequence>
<dbReference type="EMBL" id="WAJR01000002">
    <property type="protein sequence ID" value="KAB1642420.1"/>
    <property type="molecule type" value="Genomic_DNA"/>
</dbReference>
<accession>A0A6N6NQZ7</accession>
<gene>
    <name evidence="1" type="ORF">F8C90_01545</name>
</gene>
<keyword evidence="2" id="KW-1185">Reference proteome</keyword>
<evidence type="ECO:0000313" key="1">
    <source>
        <dbReference type="EMBL" id="KAB1642420.1"/>
    </source>
</evidence>
<dbReference type="AlphaFoldDB" id="A0A6N6NQZ7"/>
<dbReference type="Gene3D" id="3.40.50.300">
    <property type="entry name" value="P-loop containing nucleotide triphosphate hydrolases"/>
    <property type="match status" value="1"/>
</dbReference>
<dbReference type="PANTHER" id="PTHR34301">
    <property type="entry name" value="DNA-BINDING PROTEIN-RELATED"/>
    <property type="match status" value="1"/>
</dbReference>